<organism evidence="2 3">
    <name type="scientific">Candidatus Sysuiplasma superficiale</name>
    <dbReference type="NCBI Taxonomy" id="2823368"/>
    <lineage>
        <taxon>Archaea</taxon>
        <taxon>Methanobacteriati</taxon>
        <taxon>Thermoplasmatota</taxon>
        <taxon>Thermoplasmata</taxon>
        <taxon>Candidatus Sysuiplasmatales</taxon>
        <taxon>Candidatus Sysuiplasmataceae</taxon>
        <taxon>Candidatus Sysuiplasma</taxon>
    </lineage>
</organism>
<dbReference type="EMBL" id="JAGVSJ010000082">
    <property type="protein sequence ID" value="MBX8632832.1"/>
    <property type="molecule type" value="Genomic_DNA"/>
</dbReference>
<dbReference type="Proteomes" id="UP000716004">
    <property type="component" value="Unassembled WGS sequence"/>
</dbReference>
<protein>
    <submittedName>
        <fullName evidence="2">Uncharacterized protein</fullName>
    </submittedName>
</protein>
<dbReference type="Proteomes" id="UP000750197">
    <property type="component" value="Unassembled WGS sequence"/>
</dbReference>
<comment type="caution">
    <text evidence="2">The sequence shown here is derived from an EMBL/GenBank/DDBJ whole genome shotgun (WGS) entry which is preliminary data.</text>
</comment>
<sequence>MNGGKVCNECNKNDIVRLFRTERELKNHMKQFHRAIYFSTLQDEHVRRGSY</sequence>
<evidence type="ECO:0000313" key="3">
    <source>
        <dbReference type="Proteomes" id="UP000750197"/>
    </source>
</evidence>
<gene>
    <name evidence="1" type="ORF">J9259_10040</name>
    <name evidence="2" type="ORF">KIY12_06850</name>
</gene>
<dbReference type="EMBL" id="JAHEAC010000061">
    <property type="protein sequence ID" value="MBX8644420.1"/>
    <property type="molecule type" value="Genomic_DNA"/>
</dbReference>
<proteinExistence type="predicted"/>
<accession>A0A8J7YPB9</accession>
<name>A0A8J7YPB9_9ARCH</name>
<dbReference type="AlphaFoldDB" id="A0A8J7YPB9"/>
<evidence type="ECO:0000313" key="2">
    <source>
        <dbReference type="EMBL" id="MBX8644420.1"/>
    </source>
</evidence>
<reference evidence="2" key="1">
    <citation type="submission" date="2021-05" db="EMBL/GenBank/DDBJ databases">
        <title>Genomic insights into ecological role and evolution of a novel Thermoplasmata order Candidatus Sysuiplasmatales.</title>
        <authorList>
            <person name="Yuan Y."/>
        </authorList>
    </citation>
    <scope>NUCLEOTIDE SEQUENCE</scope>
    <source>
        <strain evidence="2">TUT19-bin139</strain>
        <strain evidence="1">YP2-bin.285</strain>
    </source>
</reference>
<evidence type="ECO:0000313" key="1">
    <source>
        <dbReference type="EMBL" id="MBX8632832.1"/>
    </source>
</evidence>